<accession>D5AY33</accession>
<dbReference type="Proteomes" id="UP000006931">
    <property type="component" value="Chromosome"/>
</dbReference>
<gene>
    <name evidence="1" type="ORF">rpr22_0815</name>
</gene>
<dbReference type="KEGG" id="rpq:rpr22_0815"/>
<proteinExistence type="predicted"/>
<evidence type="ECO:0000313" key="1">
    <source>
        <dbReference type="EMBL" id="ADE30322.1"/>
    </source>
</evidence>
<dbReference type="HOGENOM" id="CLU_3140165_0_0_5"/>
<evidence type="ECO:0000313" key="2">
    <source>
        <dbReference type="Proteomes" id="UP000006931"/>
    </source>
</evidence>
<dbReference type="AlphaFoldDB" id="D5AY33"/>
<dbReference type="EMBL" id="CP001584">
    <property type="protein sequence ID" value="ADE30322.1"/>
    <property type="molecule type" value="Genomic_DNA"/>
</dbReference>
<name>D5AY33_RICPP</name>
<organism evidence="1 2">
    <name type="scientific">Rickettsia prowazekii (strain Rp22)</name>
    <dbReference type="NCBI Taxonomy" id="449216"/>
    <lineage>
        <taxon>Bacteria</taxon>
        <taxon>Pseudomonadati</taxon>
        <taxon>Pseudomonadota</taxon>
        <taxon>Alphaproteobacteria</taxon>
        <taxon>Rickettsiales</taxon>
        <taxon>Rickettsiaceae</taxon>
        <taxon>Rickettsieae</taxon>
        <taxon>Rickettsia</taxon>
        <taxon>typhus group</taxon>
    </lineage>
</organism>
<protein>
    <submittedName>
        <fullName evidence="1">Uncharacterized protein</fullName>
    </submittedName>
</protein>
<sequence length="49" mass="5791">MCLRVYNVSYIIKITVDQSLQSFNVDMCVACSSFYFNCIFSYMMFSYTI</sequence>
<reference evidence="1 2" key="1">
    <citation type="journal article" date="2010" name="Genome Res.">
        <title>Genomic, proteomic, and transcriptomic analysis of virulent and avirulent Rickettsia prowazekii reveals its adaptive mutation capabilities.</title>
        <authorList>
            <person name="Bechah Y."/>
            <person name="El Karkouri K."/>
            <person name="Mediannikov O."/>
            <person name="Leroy Q."/>
            <person name="Pelletier N."/>
            <person name="Robert C."/>
            <person name="Medigue C."/>
            <person name="Mege J.L."/>
            <person name="Raoult D."/>
        </authorList>
    </citation>
    <scope>NUCLEOTIDE SEQUENCE [LARGE SCALE GENOMIC DNA]</scope>
    <source>
        <strain evidence="1 2">Rp22</strain>
    </source>
</reference>